<protein>
    <submittedName>
        <fullName evidence="2">Uncharacterized protein</fullName>
    </submittedName>
</protein>
<keyword evidence="3" id="KW-1185">Reference proteome</keyword>
<feature type="region of interest" description="Disordered" evidence="1">
    <location>
        <begin position="1"/>
        <end position="203"/>
    </location>
</feature>
<dbReference type="EMBL" id="BRYA01000627">
    <property type="protein sequence ID" value="GMI26347.1"/>
    <property type="molecule type" value="Genomic_DNA"/>
</dbReference>
<feature type="compositionally biased region" description="Acidic residues" evidence="1">
    <location>
        <begin position="140"/>
        <end position="151"/>
    </location>
</feature>
<feature type="compositionally biased region" description="Pro residues" evidence="1">
    <location>
        <begin position="86"/>
        <end position="100"/>
    </location>
</feature>
<reference evidence="3" key="1">
    <citation type="journal article" date="2023" name="Commun. Biol.">
        <title>Genome analysis of Parmales, the sister group of diatoms, reveals the evolutionary specialization of diatoms from phago-mixotrophs to photoautotrophs.</title>
        <authorList>
            <person name="Ban H."/>
            <person name="Sato S."/>
            <person name="Yoshikawa S."/>
            <person name="Yamada K."/>
            <person name="Nakamura Y."/>
            <person name="Ichinomiya M."/>
            <person name="Sato N."/>
            <person name="Blanc-Mathieu R."/>
            <person name="Endo H."/>
            <person name="Kuwata A."/>
            <person name="Ogata H."/>
        </authorList>
    </citation>
    <scope>NUCLEOTIDE SEQUENCE [LARGE SCALE GENOMIC DNA]</scope>
</reference>
<feature type="compositionally biased region" description="Pro residues" evidence="1">
    <location>
        <begin position="173"/>
        <end position="193"/>
    </location>
</feature>
<name>A0A9W7FXU0_9STRA</name>
<comment type="caution">
    <text evidence="2">The sequence shown here is derived from an EMBL/GenBank/DDBJ whole genome shotgun (WGS) entry which is preliminary data.</text>
</comment>
<feature type="compositionally biased region" description="Low complexity" evidence="1">
    <location>
        <begin position="1"/>
        <end position="18"/>
    </location>
</feature>
<feature type="compositionally biased region" description="Basic and acidic residues" evidence="1">
    <location>
        <begin position="152"/>
        <end position="162"/>
    </location>
</feature>
<dbReference type="AlphaFoldDB" id="A0A9W7FXU0"/>
<evidence type="ECO:0000313" key="3">
    <source>
        <dbReference type="Proteomes" id="UP001165065"/>
    </source>
</evidence>
<evidence type="ECO:0000313" key="2">
    <source>
        <dbReference type="EMBL" id="GMI26347.1"/>
    </source>
</evidence>
<gene>
    <name evidence="2" type="ORF">TrCOL_g3100</name>
</gene>
<proteinExistence type="predicted"/>
<organism evidence="2 3">
    <name type="scientific">Triparma columacea</name>
    <dbReference type="NCBI Taxonomy" id="722753"/>
    <lineage>
        <taxon>Eukaryota</taxon>
        <taxon>Sar</taxon>
        <taxon>Stramenopiles</taxon>
        <taxon>Ochrophyta</taxon>
        <taxon>Bolidophyceae</taxon>
        <taxon>Parmales</taxon>
        <taxon>Triparmaceae</taxon>
        <taxon>Triparma</taxon>
    </lineage>
</organism>
<sequence length="249" mass="25952">MLTKTSSSIMTSMTTIASKVEESKPAWLMGNNSGGSDPLGVQDDQDEEEDAFVGGGGPAKGGGGDDATGIFGLSSSPLENAASPLQPNPPQPAATKPPPSQTEGKERKAKSNTKATLDFLTGGMGSERSTKPRADVFGAFDDDESSSDEDMFSSREEAKVLEQKVAAVGLTTPPSPPPAFAPPSPPPPAPAPETKPAKEQPKNLELRNAVETIKRYMQDEGAGAPRSVWAAIEVFERQAGVDDLAHGFS</sequence>
<evidence type="ECO:0000256" key="1">
    <source>
        <dbReference type="SAM" id="MobiDB-lite"/>
    </source>
</evidence>
<feature type="compositionally biased region" description="Gly residues" evidence="1">
    <location>
        <begin position="53"/>
        <end position="66"/>
    </location>
</feature>
<dbReference type="Proteomes" id="UP001165065">
    <property type="component" value="Unassembled WGS sequence"/>
</dbReference>
<accession>A0A9W7FXU0</accession>